<reference evidence="1 2" key="1">
    <citation type="submission" date="2015-09" db="EMBL/GenBank/DDBJ databases">
        <authorList>
            <person name="Jackson K.R."/>
            <person name="Lunt B.L."/>
            <person name="Fisher J.N.B."/>
            <person name="Gardner A.V."/>
            <person name="Bailey M.E."/>
            <person name="Deus L.M."/>
            <person name="Earl A.S."/>
            <person name="Gibby P.D."/>
            <person name="Hartmann K.A."/>
            <person name="Liu J.E."/>
            <person name="Manci A.M."/>
            <person name="Nielsen D.A."/>
            <person name="Solomon M.B."/>
            <person name="Breakwell D.P."/>
            <person name="Burnett S.H."/>
            <person name="Grose J.H."/>
        </authorList>
    </citation>
    <scope>NUCLEOTIDE SEQUENCE [LARGE SCALE GENOMIC DNA]</scope>
    <source>
        <strain evidence="1 2">CECT 7799</strain>
    </source>
</reference>
<evidence type="ECO:0000313" key="2">
    <source>
        <dbReference type="Proteomes" id="UP000049455"/>
    </source>
</evidence>
<keyword evidence="2" id="KW-1185">Reference proteome</keyword>
<gene>
    <name evidence="1" type="ORF">JSE7799_01115</name>
</gene>
<dbReference type="Proteomes" id="UP000049455">
    <property type="component" value="Unassembled WGS sequence"/>
</dbReference>
<dbReference type="STRING" id="313367.JSE7799_01115"/>
<protein>
    <submittedName>
        <fullName evidence="1">Uncharacterized protein</fullName>
    </submittedName>
</protein>
<dbReference type="EMBL" id="CYPR01000061">
    <property type="protein sequence ID" value="CUH35412.1"/>
    <property type="molecule type" value="Genomic_DNA"/>
</dbReference>
<name>A0A0M7B6T3_9RHOB</name>
<dbReference type="RefSeq" id="WP_055662754.1">
    <property type="nucleotide sequence ID" value="NZ_CYPR01000061.1"/>
</dbReference>
<proteinExistence type="predicted"/>
<accession>A0A0M7B6T3</accession>
<organism evidence="1 2">
    <name type="scientific">Jannaschia seosinensis</name>
    <dbReference type="NCBI Taxonomy" id="313367"/>
    <lineage>
        <taxon>Bacteria</taxon>
        <taxon>Pseudomonadati</taxon>
        <taxon>Pseudomonadota</taxon>
        <taxon>Alphaproteobacteria</taxon>
        <taxon>Rhodobacterales</taxon>
        <taxon>Roseobacteraceae</taxon>
        <taxon>Jannaschia</taxon>
    </lineage>
</organism>
<dbReference type="OrthoDB" id="9807246at2"/>
<dbReference type="AlphaFoldDB" id="A0A0M7B6T3"/>
<evidence type="ECO:0000313" key="1">
    <source>
        <dbReference type="EMBL" id="CUH35412.1"/>
    </source>
</evidence>
<sequence length="66" mass="7202">MQDAMRGIYTDHCRRSNPDAIGANLACLDAETPFLPQVIVNDGIHHPYDGPSGRAGLLHFVSEENP</sequence>